<proteinExistence type="inferred from homology"/>
<accession>A0A371HQL3</accession>
<dbReference type="OrthoDB" id="504689at2759"/>
<sequence>MTSEFKAFLDATEHLCKTQQLAGNPASIITSTSSQGGGQETTTLTSITLLVHHGMIHEFGCVEEVKGGSPYGAGAYAGIERPTLLEMVQALQHDSYFTSITKQLKEATA</sequence>
<comment type="caution">
    <text evidence="2">The sequence shown here is derived from an EMBL/GenBank/DDBJ whole genome shotgun (WGS) entry which is preliminary data.</text>
</comment>
<dbReference type="Proteomes" id="UP000257109">
    <property type="component" value="Unassembled WGS sequence"/>
</dbReference>
<dbReference type="GO" id="GO:0016020">
    <property type="term" value="C:membrane"/>
    <property type="evidence" value="ECO:0007669"/>
    <property type="project" value="TreeGrafter"/>
</dbReference>
<dbReference type="EMBL" id="QJKJ01001950">
    <property type="protein sequence ID" value="RDY05073.1"/>
    <property type="molecule type" value="Genomic_DNA"/>
</dbReference>
<comment type="similarity">
    <text evidence="1">Belongs to the WrbA family.</text>
</comment>
<feature type="non-terminal residue" evidence="2">
    <location>
        <position position="1"/>
    </location>
</feature>
<dbReference type="STRING" id="157652.A0A371HQL3"/>
<dbReference type="GO" id="GO:0003955">
    <property type="term" value="F:NAD(P)H dehydrogenase (quinone) activity"/>
    <property type="evidence" value="ECO:0007669"/>
    <property type="project" value="TreeGrafter"/>
</dbReference>
<dbReference type="SUPFAM" id="SSF52218">
    <property type="entry name" value="Flavoproteins"/>
    <property type="match status" value="1"/>
</dbReference>
<name>A0A371HQL3_MUCPR</name>
<evidence type="ECO:0000313" key="2">
    <source>
        <dbReference type="EMBL" id="RDY05073.1"/>
    </source>
</evidence>
<evidence type="ECO:0000313" key="3">
    <source>
        <dbReference type="Proteomes" id="UP000257109"/>
    </source>
</evidence>
<dbReference type="Gene3D" id="3.40.50.360">
    <property type="match status" value="1"/>
</dbReference>
<reference evidence="2" key="1">
    <citation type="submission" date="2018-05" db="EMBL/GenBank/DDBJ databases">
        <title>Draft genome of Mucuna pruriens seed.</title>
        <authorList>
            <person name="Nnadi N.E."/>
            <person name="Vos R."/>
            <person name="Hasami M.H."/>
            <person name="Devisetty U.K."/>
            <person name="Aguiy J.C."/>
        </authorList>
    </citation>
    <scope>NUCLEOTIDE SEQUENCE [LARGE SCALE GENOMIC DNA]</scope>
    <source>
        <strain evidence="2">JCA_2017</strain>
    </source>
</reference>
<protein>
    <submittedName>
        <fullName evidence="2">NAD(P)H dehydrogenase (Quinone) FQR1-like 1</fullName>
    </submittedName>
</protein>
<dbReference type="PANTHER" id="PTHR30546:SF53">
    <property type="entry name" value="NAD(P)H DEHYDROGENASE (QUINONE)"/>
    <property type="match status" value="1"/>
</dbReference>
<dbReference type="InterPro" id="IPR029039">
    <property type="entry name" value="Flavoprotein-like_sf"/>
</dbReference>
<organism evidence="2 3">
    <name type="scientific">Mucuna pruriens</name>
    <name type="common">Velvet bean</name>
    <name type="synonym">Dolichos pruriens</name>
    <dbReference type="NCBI Taxonomy" id="157652"/>
    <lineage>
        <taxon>Eukaryota</taxon>
        <taxon>Viridiplantae</taxon>
        <taxon>Streptophyta</taxon>
        <taxon>Embryophyta</taxon>
        <taxon>Tracheophyta</taxon>
        <taxon>Spermatophyta</taxon>
        <taxon>Magnoliopsida</taxon>
        <taxon>eudicotyledons</taxon>
        <taxon>Gunneridae</taxon>
        <taxon>Pentapetalae</taxon>
        <taxon>rosids</taxon>
        <taxon>fabids</taxon>
        <taxon>Fabales</taxon>
        <taxon>Fabaceae</taxon>
        <taxon>Papilionoideae</taxon>
        <taxon>50 kb inversion clade</taxon>
        <taxon>NPAAA clade</taxon>
        <taxon>indigoferoid/millettioid clade</taxon>
        <taxon>Phaseoleae</taxon>
        <taxon>Mucuna</taxon>
    </lineage>
</organism>
<gene>
    <name evidence="2" type="ORF">CR513_11124</name>
</gene>
<evidence type="ECO:0000256" key="1">
    <source>
        <dbReference type="ARBA" id="ARBA00006961"/>
    </source>
</evidence>
<dbReference type="PANTHER" id="PTHR30546">
    <property type="entry name" value="FLAVODOXIN-RELATED PROTEIN WRBA-RELATED"/>
    <property type="match status" value="1"/>
</dbReference>
<dbReference type="AlphaFoldDB" id="A0A371HQL3"/>
<keyword evidence="3" id="KW-1185">Reference proteome</keyword>